<dbReference type="SMART" id="SM00645">
    <property type="entry name" value="Pept_C1"/>
    <property type="match status" value="1"/>
</dbReference>
<dbReference type="SUPFAM" id="SSF54001">
    <property type="entry name" value="Cysteine proteinases"/>
    <property type="match status" value="1"/>
</dbReference>
<dbReference type="OrthoDB" id="190265at2759"/>
<keyword evidence="6" id="KW-1185">Reference proteome</keyword>
<dbReference type="Gene3D" id="3.90.70.10">
    <property type="entry name" value="Cysteine proteinases"/>
    <property type="match status" value="1"/>
</dbReference>
<protein>
    <submittedName>
        <fullName evidence="5">Tubulointerstitial nephritis antigen</fullName>
    </submittedName>
</protein>
<dbReference type="GeneTree" id="ENSGT00940000161065"/>
<proteinExistence type="inferred from homology"/>
<keyword evidence="3" id="KW-0812">Transmembrane</keyword>
<dbReference type="InterPro" id="IPR001212">
    <property type="entry name" value="Somatomedin_B_dom"/>
</dbReference>
<evidence type="ECO:0000259" key="4">
    <source>
        <dbReference type="PROSITE" id="PS50958"/>
    </source>
</evidence>
<dbReference type="Proteomes" id="UP000694569">
    <property type="component" value="Unplaced"/>
</dbReference>
<name>A0A8C5MFE0_9ANUR</name>
<evidence type="ECO:0000256" key="1">
    <source>
        <dbReference type="ARBA" id="ARBA00008455"/>
    </source>
</evidence>
<organism evidence="5 6">
    <name type="scientific">Leptobrachium leishanense</name>
    <name type="common">Leishan spiny toad</name>
    <dbReference type="NCBI Taxonomy" id="445787"/>
    <lineage>
        <taxon>Eukaryota</taxon>
        <taxon>Metazoa</taxon>
        <taxon>Chordata</taxon>
        <taxon>Craniata</taxon>
        <taxon>Vertebrata</taxon>
        <taxon>Euteleostomi</taxon>
        <taxon>Amphibia</taxon>
        <taxon>Batrachia</taxon>
        <taxon>Anura</taxon>
        <taxon>Pelobatoidea</taxon>
        <taxon>Megophryidae</taxon>
        <taxon>Leptobrachium</taxon>
    </lineage>
</organism>
<comment type="similarity">
    <text evidence="1">Belongs to the peptidase C1 family.</text>
</comment>
<dbReference type="InterPro" id="IPR000668">
    <property type="entry name" value="Peptidase_C1A_C"/>
</dbReference>
<feature type="transmembrane region" description="Helical" evidence="3">
    <location>
        <begin position="6"/>
        <end position="26"/>
    </location>
</feature>
<keyword evidence="3" id="KW-1133">Transmembrane helix</keyword>
<evidence type="ECO:0000256" key="3">
    <source>
        <dbReference type="SAM" id="Phobius"/>
    </source>
</evidence>
<feature type="domain" description="SMB" evidence="4">
    <location>
        <begin position="56"/>
        <end position="106"/>
    </location>
</feature>
<accession>A0A8C5MFE0</accession>
<dbReference type="GO" id="GO:0006508">
    <property type="term" value="P:proteolysis"/>
    <property type="evidence" value="ECO:0007669"/>
    <property type="project" value="InterPro"/>
</dbReference>
<dbReference type="InterPro" id="IPR013128">
    <property type="entry name" value="Peptidase_C1A"/>
</dbReference>
<keyword evidence="2" id="KW-1015">Disulfide bond</keyword>
<dbReference type="InterPro" id="IPR038765">
    <property type="entry name" value="Papain-like_cys_pep_sf"/>
</dbReference>
<dbReference type="Pfam" id="PF00112">
    <property type="entry name" value="Peptidase_C1"/>
    <property type="match status" value="1"/>
</dbReference>
<keyword evidence="3" id="KW-0472">Membrane</keyword>
<evidence type="ECO:0000313" key="5">
    <source>
        <dbReference type="Ensembl" id="ENSLLEP00000011254.1"/>
    </source>
</evidence>
<dbReference type="PANTHER" id="PTHR12411">
    <property type="entry name" value="CYSTEINE PROTEASE FAMILY C1-RELATED"/>
    <property type="match status" value="1"/>
</dbReference>
<dbReference type="Ensembl" id="ENSLLET00000011705.1">
    <property type="protein sequence ID" value="ENSLLEP00000011254.1"/>
    <property type="gene ID" value="ENSLLEG00000007159.1"/>
</dbReference>
<sequence length="435" mass="49301">MRVFFIYNAVLYIIFTGYFVSGRTLMRHLYSKEEHNLLKSGRMKRAFEVDANYCVQTGCCQSRNDDCSVPYVQKNSTCYCDRFCDQEPIGHVDCCPDFWLLCNDMNLQNPPTKPTSVSQTLHKKGKCGSFEIIYLFTCIDAQWVCTQRICLVQMDLIEDINSEEYGWKADNHSDFWGMTLIEGFEYRLGTSAPSRALLGMNEMTGHASLGEEFPLFFIASYKWPQYIHGPLDQKNCAASWAFSTASVAADRIAIHSQGLVTENLSPQHLISCDSKNLNGCNGGTIDSAWWFLRKRGLVSHSCYPFTMDANDVYVPCNMSSIMDERGKAHATSSCPNTLEDSNYVYQCSPPYRVPSDEKEIMKEIMENGPVQAVMTVHEDFFLYKTGIYTHTDVAESKSERHKMKASATAWASKIFCTLLFIRALSSVVNIVNINC</sequence>
<dbReference type="GO" id="GO:0008234">
    <property type="term" value="F:cysteine-type peptidase activity"/>
    <property type="evidence" value="ECO:0007669"/>
    <property type="project" value="InterPro"/>
</dbReference>
<dbReference type="PROSITE" id="PS50958">
    <property type="entry name" value="SMB_2"/>
    <property type="match status" value="1"/>
</dbReference>
<gene>
    <name evidence="5" type="primary">TINAG</name>
</gene>
<evidence type="ECO:0000256" key="2">
    <source>
        <dbReference type="ARBA" id="ARBA00023157"/>
    </source>
</evidence>
<evidence type="ECO:0000313" key="6">
    <source>
        <dbReference type="Proteomes" id="UP000694569"/>
    </source>
</evidence>
<dbReference type="AlphaFoldDB" id="A0A8C5MFE0"/>
<reference evidence="5" key="2">
    <citation type="submission" date="2025-09" db="UniProtKB">
        <authorList>
            <consortium name="Ensembl"/>
        </authorList>
    </citation>
    <scope>IDENTIFICATION</scope>
</reference>
<reference evidence="5" key="1">
    <citation type="submission" date="2025-08" db="UniProtKB">
        <authorList>
            <consortium name="Ensembl"/>
        </authorList>
    </citation>
    <scope>IDENTIFICATION</scope>
</reference>